<dbReference type="Gene3D" id="3.40.640.10">
    <property type="entry name" value="Type I PLP-dependent aspartate aminotransferase-like (Major domain)"/>
    <property type="match status" value="1"/>
</dbReference>
<keyword evidence="4 7" id="KW-0808">Transferase</keyword>
<dbReference type="PANTHER" id="PTHR43807">
    <property type="entry name" value="FI04487P"/>
    <property type="match status" value="1"/>
</dbReference>
<evidence type="ECO:0000256" key="4">
    <source>
        <dbReference type="ARBA" id="ARBA00022679"/>
    </source>
</evidence>
<sequence length="387" mass="43625">MSTTFQSPFFQSKLPTTALSIFSQMSALAETHGAVNLSQGFPDYPVAEELLSLVDRYMRKGYNQYAPMAGALPLRETLAAKVDTLYGVAVDPQEEITVTAGGTQALFTAITAVVRPGDEVIIFEPAYDSYRPSVELCGGRVVPIRLKGPDFKIDWGAVRRTITAHTRLIIINNPNNPSTKVLTRQDLEALEQLLQESSIFVLSDEVYEHMVFDGRKHYSVLQFPGLRSRSFTVASFGKLLHATGWKMGYVVAPPSLTAEFRKVHQFNVFSVNTPMQYAIAEYLQREEHYLYLSPFFQEKRDYLTKGLETSRFRVHHSEGTYFLLVDYSEISSQSELAFAKQMAAEYRVAAIPLSAFYSEPTEQRLLRLCFAKAIPTLQQAVDRLLKI</sequence>
<comment type="cofactor">
    <cofactor evidence="1">
        <name>pyridoxal 5'-phosphate</name>
        <dbReference type="ChEBI" id="CHEBI:597326"/>
    </cofactor>
</comment>
<dbReference type="GO" id="GO:0030170">
    <property type="term" value="F:pyridoxal phosphate binding"/>
    <property type="evidence" value="ECO:0007669"/>
    <property type="project" value="InterPro"/>
</dbReference>
<protein>
    <submittedName>
        <fullName evidence="7">2-keto-4-methylthiobutyrate aminotransferase</fullName>
    </submittedName>
</protein>
<evidence type="ECO:0000256" key="5">
    <source>
        <dbReference type="ARBA" id="ARBA00022898"/>
    </source>
</evidence>
<comment type="caution">
    <text evidence="7">The sequence shown here is derived from an EMBL/GenBank/DDBJ whole genome shotgun (WGS) entry which is preliminary data.</text>
</comment>
<dbReference type="InterPro" id="IPR004839">
    <property type="entry name" value="Aminotransferase_I/II_large"/>
</dbReference>
<evidence type="ECO:0000256" key="3">
    <source>
        <dbReference type="ARBA" id="ARBA00022576"/>
    </source>
</evidence>
<dbReference type="Gene3D" id="3.90.1150.10">
    <property type="entry name" value="Aspartate Aminotransferase, domain 1"/>
    <property type="match status" value="1"/>
</dbReference>
<proteinExistence type="inferred from homology"/>
<dbReference type="EMBL" id="VNHX01000018">
    <property type="protein sequence ID" value="TYP91824.1"/>
    <property type="molecule type" value="Genomic_DNA"/>
</dbReference>
<dbReference type="CDD" id="cd00609">
    <property type="entry name" value="AAT_like"/>
    <property type="match status" value="1"/>
</dbReference>
<dbReference type="AlphaFoldDB" id="A0A5S5D8N0"/>
<reference evidence="7 8" key="1">
    <citation type="submission" date="2019-07" db="EMBL/GenBank/DDBJ databases">
        <title>Genomic Encyclopedia of Archaeal and Bacterial Type Strains, Phase II (KMG-II): from individual species to whole genera.</title>
        <authorList>
            <person name="Goeker M."/>
        </authorList>
    </citation>
    <scope>NUCLEOTIDE SEQUENCE [LARGE SCALE GENOMIC DNA]</scope>
    <source>
        <strain evidence="7 8">DSM 18850</strain>
    </source>
</reference>
<evidence type="ECO:0000256" key="1">
    <source>
        <dbReference type="ARBA" id="ARBA00001933"/>
    </source>
</evidence>
<keyword evidence="8" id="KW-1185">Reference proteome</keyword>
<dbReference type="RefSeq" id="WP_148909475.1">
    <property type="nucleotide sequence ID" value="NZ_VNHX01000018.1"/>
</dbReference>
<dbReference type="PANTHER" id="PTHR43807:SF20">
    <property type="entry name" value="FI04487P"/>
    <property type="match status" value="1"/>
</dbReference>
<evidence type="ECO:0000259" key="6">
    <source>
        <dbReference type="Pfam" id="PF00155"/>
    </source>
</evidence>
<dbReference type="OrthoDB" id="9802328at2"/>
<evidence type="ECO:0000313" key="7">
    <source>
        <dbReference type="EMBL" id="TYP91824.1"/>
    </source>
</evidence>
<dbReference type="FunFam" id="3.40.640.10:FF:000033">
    <property type="entry name" value="Aspartate aminotransferase"/>
    <property type="match status" value="1"/>
</dbReference>
<dbReference type="GO" id="GO:0016212">
    <property type="term" value="F:kynurenine-oxoglutarate transaminase activity"/>
    <property type="evidence" value="ECO:0007669"/>
    <property type="project" value="TreeGrafter"/>
</dbReference>
<dbReference type="GO" id="GO:0005737">
    <property type="term" value="C:cytoplasm"/>
    <property type="evidence" value="ECO:0007669"/>
    <property type="project" value="TreeGrafter"/>
</dbReference>
<keyword evidence="5" id="KW-0663">Pyridoxal phosphate</keyword>
<dbReference type="Proteomes" id="UP000325105">
    <property type="component" value="Unassembled WGS sequence"/>
</dbReference>
<accession>A0A5S5D8N0</accession>
<evidence type="ECO:0000256" key="2">
    <source>
        <dbReference type="ARBA" id="ARBA00007441"/>
    </source>
</evidence>
<dbReference type="InterPro" id="IPR015421">
    <property type="entry name" value="PyrdxlP-dep_Trfase_major"/>
</dbReference>
<dbReference type="InterPro" id="IPR051326">
    <property type="entry name" value="Kynurenine-oxoglutarate_AT"/>
</dbReference>
<comment type="similarity">
    <text evidence="2">Belongs to the class-I pyridoxal-phosphate-dependent aminotransferase family.</text>
</comment>
<keyword evidence="3 7" id="KW-0032">Aminotransferase</keyword>
<dbReference type="NCBIfam" id="NF006569">
    <property type="entry name" value="PRK09082.1"/>
    <property type="match status" value="1"/>
</dbReference>
<evidence type="ECO:0000313" key="8">
    <source>
        <dbReference type="Proteomes" id="UP000325105"/>
    </source>
</evidence>
<dbReference type="InterPro" id="IPR015422">
    <property type="entry name" value="PyrdxlP-dep_Trfase_small"/>
</dbReference>
<dbReference type="InterPro" id="IPR015424">
    <property type="entry name" value="PyrdxlP-dep_Trfase"/>
</dbReference>
<dbReference type="Pfam" id="PF00155">
    <property type="entry name" value="Aminotran_1_2"/>
    <property type="match status" value="1"/>
</dbReference>
<name>A0A5S5D8N0_9SPHI</name>
<dbReference type="SUPFAM" id="SSF53383">
    <property type="entry name" value="PLP-dependent transferases"/>
    <property type="match status" value="1"/>
</dbReference>
<feature type="domain" description="Aminotransferase class I/classII large" evidence="6">
    <location>
        <begin position="35"/>
        <end position="384"/>
    </location>
</feature>
<gene>
    <name evidence="7" type="ORF">BC792_11871</name>
</gene>
<organism evidence="7 8">
    <name type="scientific">Sphingobacterium allocomposti</name>
    <dbReference type="NCBI Taxonomy" id="415956"/>
    <lineage>
        <taxon>Bacteria</taxon>
        <taxon>Pseudomonadati</taxon>
        <taxon>Bacteroidota</taxon>
        <taxon>Sphingobacteriia</taxon>
        <taxon>Sphingobacteriales</taxon>
        <taxon>Sphingobacteriaceae</taxon>
        <taxon>Sphingobacterium</taxon>
    </lineage>
</organism>